<evidence type="ECO:0000313" key="2">
    <source>
        <dbReference type="Proteomes" id="UP001281147"/>
    </source>
</evidence>
<reference evidence="1" key="1">
    <citation type="submission" date="2023-07" db="EMBL/GenBank/DDBJ databases">
        <title>Black Yeasts Isolated from many extreme environments.</title>
        <authorList>
            <person name="Coleine C."/>
            <person name="Stajich J.E."/>
            <person name="Selbmann L."/>
        </authorList>
    </citation>
    <scope>NUCLEOTIDE SEQUENCE</scope>
    <source>
        <strain evidence="1">CCFEE 5714</strain>
    </source>
</reference>
<dbReference type="EMBL" id="JAUTXU010000223">
    <property type="protein sequence ID" value="KAK3697626.1"/>
    <property type="molecule type" value="Genomic_DNA"/>
</dbReference>
<gene>
    <name evidence="1" type="primary">EXO1_2</name>
    <name evidence="1" type="ORF">LTR37_017364</name>
</gene>
<evidence type="ECO:0000313" key="1">
    <source>
        <dbReference type="EMBL" id="KAK3697626.1"/>
    </source>
</evidence>
<keyword evidence="2" id="KW-1185">Reference proteome</keyword>
<organism evidence="1 2">
    <name type="scientific">Vermiconidia calcicola</name>
    <dbReference type="NCBI Taxonomy" id="1690605"/>
    <lineage>
        <taxon>Eukaryota</taxon>
        <taxon>Fungi</taxon>
        <taxon>Dikarya</taxon>
        <taxon>Ascomycota</taxon>
        <taxon>Pezizomycotina</taxon>
        <taxon>Dothideomycetes</taxon>
        <taxon>Dothideomycetidae</taxon>
        <taxon>Mycosphaerellales</taxon>
        <taxon>Extremaceae</taxon>
        <taxon>Vermiconidia</taxon>
    </lineage>
</organism>
<proteinExistence type="predicted"/>
<protein>
    <submittedName>
        <fullName evidence="1">Rad2 nuclease</fullName>
    </submittedName>
</protein>
<dbReference type="Proteomes" id="UP001281147">
    <property type="component" value="Unassembled WGS sequence"/>
</dbReference>
<sequence length="750" mass="83135">MGIQGLLPLLKSIHKPTHLRNFAGQTLGVDAYGWLHRGTVSCAIELAQQKPTRKHIDFALSRVRMLLHFGVKPYIVFDGDYLPSKEHTEKERAARRKESKRVGLDLLRMGRISQAHLELQKAVDVTPSMARELIEELKRLDVPYVVAPYEADSQLAYLEQHGIISGVLSEDSDLLVFGVSCLLTKLDQYGECVMVNRADFTACRDVSLVGWTDKEFRIMAMLSGCDYLPGIDKMGLKTAYRLVRKHKIIERVVRTVQFDGKMKVPAGYLEAFSKAERTFLYQWVFCPEAQCLINLNKVPAELNVEDMPYIGKQVDAEIAVGVALGDLDPNTKRRLVVSPRPTNQAAARTRVVQTPDEKQGKPISEFFKAKRTPLAELDPNSFTPSPSQQRLLEDQRSLSWSASQTQVARPPALSRIATANGPSSAPQATRRAISNQWPDRQRASPKRQRLCSDSMLAASMDGAVGLDTATSRFFSKQPVQPSPSLRKASARKKDDFELWSDDSVAGAAAAMTATPEHVLEEKTPSPKKRRKLQVYVDPEPVESGRRADSLDTSQSTVATASDSSTQRIDTETPTTSFELEESQNETTVFSKGVNASFAAFKSKLSYQSRSPSNKGLRTKSTPMAQKNPLQEAERNGILGRLGKSTTAPEKLDNRRDQELCDSVYETPGEVAVVPASSPIVTSQTAKGQDNSEDTIDDAEWLAMEHQETPLTKQPVLRGSEDFLVPESPESIDDDGRTKPKLDLARFAFAT</sequence>
<comment type="caution">
    <text evidence="1">The sequence shown here is derived from an EMBL/GenBank/DDBJ whole genome shotgun (WGS) entry which is preliminary data.</text>
</comment>
<name>A0ACC3MLF6_9PEZI</name>
<accession>A0ACC3MLF6</accession>